<dbReference type="SUPFAM" id="SSF51110">
    <property type="entry name" value="alpha-D-mannose-specific plant lectins"/>
    <property type="match status" value="1"/>
</dbReference>
<evidence type="ECO:0000313" key="6">
    <source>
        <dbReference type="Proteomes" id="UP000288805"/>
    </source>
</evidence>
<protein>
    <submittedName>
        <fullName evidence="5">G-type lectin S-receptor-like serine/threonine-protein kinase</fullName>
    </submittedName>
</protein>
<name>A0A438CQU6_VITVI</name>
<proteinExistence type="predicted"/>
<dbReference type="CDD" id="cd00028">
    <property type="entry name" value="B_lectin"/>
    <property type="match status" value="1"/>
</dbReference>
<dbReference type="GO" id="GO:0016301">
    <property type="term" value="F:kinase activity"/>
    <property type="evidence" value="ECO:0007669"/>
    <property type="project" value="UniProtKB-KW"/>
</dbReference>
<keyword evidence="5" id="KW-0430">Lectin</keyword>
<dbReference type="FunFam" id="2.90.10.10:FF:000004">
    <property type="entry name" value="G-type lectin S-receptor-like serine/threonine-protein kinase"/>
    <property type="match status" value="1"/>
</dbReference>
<evidence type="ECO:0000256" key="2">
    <source>
        <dbReference type="ARBA" id="ARBA00023157"/>
    </source>
</evidence>
<dbReference type="Pfam" id="PF01453">
    <property type="entry name" value="B_lectin"/>
    <property type="match status" value="1"/>
</dbReference>
<evidence type="ECO:0000256" key="1">
    <source>
        <dbReference type="ARBA" id="ARBA00022729"/>
    </source>
</evidence>
<dbReference type="PANTHER" id="PTHR32444:SF183">
    <property type="entry name" value="APPLE DOMAIN-CONTAINING PROTEIN"/>
    <property type="match status" value="1"/>
</dbReference>
<keyword evidence="3" id="KW-0325">Glycoprotein</keyword>
<keyword evidence="1" id="KW-0732">Signal</keyword>
<comment type="caution">
    <text evidence="5">The sequence shown here is derived from an EMBL/GenBank/DDBJ whole genome shotgun (WGS) entry which is preliminary data.</text>
</comment>
<reference evidence="5 6" key="1">
    <citation type="journal article" date="2018" name="PLoS Genet.">
        <title>Population sequencing reveals clonal diversity and ancestral inbreeding in the grapevine cultivar Chardonnay.</title>
        <authorList>
            <person name="Roach M.J."/>
            <person name="Johnson D.L."/>
            <person name="Bohlmann J."/>
            <person name="van Vuuren H.J."/>
            <person name="Jones S.J."/>
            <person name="Pretorius I.S."/>
            <person name="Schmidt S.A."/>
            <person name="Borneman A.R."/>
        </authorList>
    </citation>
    <scope>NUCLEOTIDE SEQUENCE [LARGE SCALE GENOMIC DNA]</scope>
    <source>
        <strain evidence="6">cv. Chardonnay</strain>
        <tissue evidence="5">Leaf</tissue>
    </source>
</reference>
<keyword evidence="5" id="KW-0418">Kinase</keyword>
<dbReference type="SMART" id="SM00108">
    <property type="entry name" value="B_lectin"/>
    <property type="match status" value="1"/>
</dbReference>
<sequence length="180" mass="19504">MDALTRLVIIFSSVFFILRISVAVDTITANQIIRHGDTITSAGGSFELGFFSLGNSRNRYLGIWYKKLATGTVVWVANRDIPLTDSSGVLKVTVQGTLVILNGTNTIIWSSDASQSAQNPTAQLLDSGNLVMKNGNDSDPENFLWQSLDYPGNTLLPGMKLGSMVQSNRPGSVPVIMEDH</sequence>
<organism evidence="5 6">
    <name type="scientific">Vitis vinifera</name>
    <name type="common">Grape</name>
    <dbReference type="NCBI Taxonomy" id="29760"/>
    <lineage>
        <taxon>Eukaryota</taxon>
        <taxon>Viridiplantae</taxon>
        <taxon>Streptophyta</taxon>
        <taxon>Embryophyta</taxon>
        <taxon>Tracheophyta</taxon>
        <taxon>Spermatophyta</taxon>
        <taxon>Magnoliopsida</taxon>
        <taxon>eudicotyledons</taxon>
        <taxon>Gunneridae</taxon>
        <taxon>Pentapetalae</taxon>
        <taxon>rosids</taxon>
        <taxon>Vitales</taxon>
        <taxon>Vitaceae</taxon>
        <taxon>Viteae</taxon>
        <taxon>Vitis</taxon>
    </lineage>
</organism>
<evidence type="ECO:0000256" key="3">
    <source>
        <dbReference type="ARBA" id="ARBA00023180"/>
    </source>
</evidence>
<dbReference type="Proteomes" id="UP000288805">
    <property type="component" value="Unassembled WGS sequence"/>
</dbReference>
<gene>
    <name evidence="5" type="primary">VvCHDh000031_20</name>
    <name evidence="5" type="ORF">CK203_114626</name>
</gene>
<dbReference type="Gene3D" id="2.90.10.10">
    <property type="entry name" value="Bulb-type lectin domain"/>
    <property type="match status" value="1"/>
</dbReference>
<dbReference type="AlphaFoldDB" id="A0A438CQU6"/>
<dbReference type="InterPro" id="IPR001480">
    <property type="entry name" value="Bulb-type_lectin_dom"/>
</dbReference>
<keyword evidence="5" id="KW-0808">Transferase</keyword>
<accession>A0A438CQU6</accession>
<dbReference type="InterPro" id="IPR036426">
    <property type="entry name" value="Bulb-type_lectin_dom_sf"/>
</dbReference>
<dbReference type="EMBL" id="QGNW01002078">
    <property type="protein sequence ID" value="RVW25580.1"/>
    <property type="molecule type" value="Genomic_DNA"/>
</dbReference>
<keyword evidence="2" id="KW-1015">Disulfide bond</keyword>
<evidence type="ECO:0000259" key="4">
    <source>
        <dbReference type="PROSITE" id="PS50927"/>
    </source>
</evidence>
<dbReference type="GO" id="GO:0030246">
    <property type="term" value="F:carbohydrate binding"/>
    <property type="evidence" value="ECO:0007669"/>
    <property type="project" value="UniProtKB-KW"/>
</dbReference>
<keyword evidence="5" id="KW-0675">Receptor</keyword>
<feature type="domain" description="Bulb-type lectin" evidence="4">
    <location>
        <begin position="24"/>
        <end position="145"/>
    </location>
</feature>
<evidence type="ECO:0000313" key="5">
    <source>
        <dbReference type="EMBL" id="RVW25580.1"/>
    </source>
</evidence>
<dbReference type="PROSITE" id="PS50927">
    <property type="entry name" value="BULB_LECTIN"/>
    <property type="match status" value="1"/>
</dbReference>
<dbReference type="PANTHER" id="PTHR32444">
    <property type="entry name" value="BULB-TYPE LECTIN DOMAIN-CONTAINING PROTEIN"/>
    <property type="match status" value="1"/>
</dbReference>